<dbReference type="Proteomes" id="UP000706891">
    <property type="component" value="Unassembled WGS sequence"/>
</dbReference>
<evidence type="ECO:0000313" key="6">
    <source>
        <dbReference type="EMBL" id="MBM6673218.1"/>
    </source>
</evidence>
<feature type="domain" description="Glycosyl hydrolase family 67 C-terminal" evidence="4">
    <location>
        <begin position="440"/>
        <end position="663"/>
    </location>
</feature>
<dbReference type="EMBL" id="JACJJG010000015">
    <property type="protein sequence ID" value="MBM6673218.1"/>
    <property type="molecule type" value="Genomic_DNA"/>
</dbReference>
<feature type="chain" id="PRO_5037021622" evidence="3">
    <location>
        <begin position="20"/>
        <end position="691"/>
    </location>
</feature>
<accession>A0A938WSA1</accession>
<dbReference type="SUPFAM" id="SSF51445">
    <property type="entry name" value="(Trans)glycosidases"/>
    <property type="match status" value="1"/>
</dbReference>
<dbReference type="InterPro" id="IPR017853">
    <property type="entry name" value="GH"/>
</dbReference>
<dbReference type="GO" id="GO:0005576">
    <property type="term" value="C:extracellular region"/>
    <property type="evidence" value="ECO:0007669"/>
    <property type="project" value="InterPro"/>
</dbReference>
<evidence type="ECO:0000256" key="1">
    <source>
        <dbReference type="ARBA" id="ARBA00022801"/>
    </source>
</evidence>
<dbReference type="GO" id="GO:0045493">
    <property type="term" value="P:xylan catabolic process"/>
    <property type="evidence" value="ECO:0007669"/>
    <property type="project" value="InterPro"/>
</dbReference>
<dbReference type="InterPro" id="IPR029018">
    <property type="entry name" value="Hex-like_dom2"/>
</dbReference>
<dbReference type="Pfam" id="PF07477">
    <property type="entry name" value="Glyco_hydro_67C"/>
    <property type="match status" value="1"/>
</dbReference>
<dbReference type="GO" id="GO:0046559">
    <property type="term" value="F:alpha-glucuronidase activity"/>
    <property type="evidence" value="ECO:0007669"/>
    <property type="project" value="InterPro"/>
</dbReference>
<reference evidence="6" key="1">
    <citation type="submission" date="2020-08" db="EMBL/GenBank/DDBJ databases">
        <authorList>
            <person name="Cejkova D."/>
            <person name="Kubasova T."/>
            <person name="Jahodarova E."/>
            <person name="Rychlik I."/>
        </authorList>
    </citation>
    <scope>NUCLEOTIDE SEQUENCE</scope>
    <source>
        <strain evidence="6">An824</strain>
    </source>
</reference>
<organism evidence="6 7">
    <name type="scientific">Marseilla massiliensis</name>
    <dbReference type="NCBI Taxonomy" id="1841864"/>
    <lineage>
        <taxon>Bacteria</taxon>
        <taxon>Pseudomonadati</taxon>
        <taxon>Bacteroidota</taxon>
        <taxon>Bacteroidia</taxon>
        <taxon>Bacteroidales</taxon>
        <taxon>Prevotellaceae</taxon>
        <taxon>Marseilla</taxon>
    </lineage>
</organism>
<evidence type="ECO:0000256" key="3">
    <source>
        <dbReference type="SAM" id="SignalP"/>
    </source>
</evidence>
<name>A0A938WSA1_9BACT</name>
<feature type="region of interest" description="Disordered" evidence="2">
    <location>
        <begin position="666"/>
        <end position="691"/>
    </location>
</feature>
<evidence type="ECO:0000313" key="7">
    <source>
        <dbReference type="Proteomes" id="UP000706891"/>
    </source>
</evidence>
<dbReference type="RefSeq" id="WP_205103857.1">
    <property type="nucleotide sequence ID" value="NZ_JACJJG010000015.1"/>
</dbReference>
<dbReference type="InterPro" id="IPR037054">
    <property type="entry name" value="A-glucoronidase_C_sf"/>
</dbReference>
<keyword evidence="7" id="KW-1185">Reference proteome</keyword>
<evidence type="ECO:0000259" key="5">
    <source>
        <dbReference type="Pfam" id="PF07488"/>
    </source>
</evidence>
<reference evidence="6" key="2">
    <citation type="journal article" date="2021" name="Sci. Rep.">
        <title>The distribution of antibiotic resistance genes in chicken gut microbiota commensals.</title>
        <authorList>
            <person name="Juricova H."/>
            <person name="Matiasovicova J."/>
            <person name="Kubasova T."/>
            <person name="Cejkova D."/>
            <person name="Rychlik I."/>
        </authorList>
    </citation>
    <scope>NUCLEOTIDE SEQUENCE</scope>
    <source>
        <strain evidence="6">An824</strain>
    </source>
</reference>
<sequence>MKRITIAAMTALIFITAKADDGSRLWLNKQRGACTAKIETSDKSDIAQTAVSELAAFWNGCDIILSRDKSLPDNDGFKIERSGKNGSLIVKARRSAGLLYGAYELLRMQQTKGEIYSGKTGQDTNLSAADNKFRISPSVCVSSSSPAFPYRILNHWDNPDGSVERGYAGKSIWKWDEINGEKGTMSMDLKERLTIYCRANASIGINGSVLNNVNASPYILTTEYLDKIKVIADMMRPYGIKTYLAVNFASPMAAGGLETADPADAKVKEWWEKKVKEIYKKIPDFGGFLVKANSEGQPGPGDYHRTHAEGANMLAKALAPYNGIVMWRSFVYGNHEGEDRVKQAVTEFEELDGKFADNVILQSKNGPLDFQPREPYAPIFDRMKHTPMWVELQITQEYLGQSRHLVYLAPMWKEFFTFVSPQQLQGIAGVANTGDNTNWCGHPFSQSNWYAFGRLAWNPELASDSIAREWLAQTFTRDTAFINPMTAVMEASREACVDYMMPLGLHHIFKADHHYGPEPDGLYPNYPIEWCPVYYHKADSLGIGFDRTRTGTDAVGQYRHPYDSIYNDINACPEEYLLWFHHVSWDYKMKNGKTLWENLSAHYNRGVDEVRRFIGTWQRMRPYVDTERFMIVSALLDHQLENAEEWRDTCLGYFGKISGKIQETATETSANLPQDDGTQPAILQGRETDRP</sequence>
<dbReference type="InterPro" id="IPR011100">
    <property type="entry name" value="Glyco_hydro_67_cat"/>
</dbReference>
<feature type="domain" description="Glycosyl hydrolase family 67 catalytic" evidence="5">
    <location>
        <begin position="143"/>
        <end position="418"/>
    </location>
</feature>
<dbReference type="Gene3D" id="3.30.379.10">
    <property type="entry name" value="Chitobiase/beta-hexosaminidase domain 2-like"/>
    <property type="match status" value="1"/>
</dbReference>
<dbReference type="Gene3D" id="3.90.1330.10">
    <property type="entry name" value="Alpha-glucuronidase, C-terminal domain"/>
    <property type="match status" value="1"/>
</dbReference>
<dbReference type="Gene3D" id="3.20.20.80">
    <property type="entry name" value="Glycosidases"/>
    <property type="match status" value="1"/>
</dbReference>
<dbReference type="GO" id="GO:0033939">
    <property type="term" value="F:xylan alpha-1,2-glucuronosidase activity"/>
    <property type="evidence" value="ECO:0007669"/>
    <property type="project" value="TreeGrafter"/>
</dbReference>
<dbReference type="PANTHER" id="PTHR39207">
    <property type="entry name" value="ALPHA-GLUCURONIDASE A"/>
    <property type="match status" value="1"/>
</dbReference>
<keyword evidence="1" id="KW-0378">Hydrolase</keyword>
<dbReference type="AlphaFoldDB" id="A0A938WSA1"/>
<protein>
    <submittedName>
        <fullName evidence="6">Alpha-glucuronidase</fullName>
    </submittedName>
</protein>
<dbReference type="SUPFAM" id="SSF55545">
    <property type="entry name" value="beta-N-acetylhexosaminidase-like domain"/>
    <property type="match status" value="1"/>
</dbReference>
<dbReference type="Pfam" id="PF07488">
    <property type="entry name" value="Glyco_hydro_67M"/>
    <property type="match status" value="1"/>
</dbReference>
<dbReference type="PANTHER" id="PTHR39207:SF1">
    <property type="entry name" value="ALPHA-GLUCURONIDASE A"/>
    <property type="match status" value="1"/>
</dbReference>
<keyword evidence="3" id="KW-0732">Signal</keyword>
<evidence type="ECO:0000256" key="2">
    <source>
        <dbReference type="SAM" id="MobiDB-lite"/>
    </source>
</evidence>
<dbReference type="InterPro" id="IPR011099">
    <property type="entry name" value="Glyco_hydro_67_C"/>
</dbReference>
<evidence type="ECO:0000259" key="4">
    <source>
        <dbReference type="Pfam" id="PF07477"/>
    </source>
</evidence>
<gene>
    <name evidence="6" type="ORF">H6A34_04920</name>
</gene>
<feature type="signal peptide" evidence="3">
    <location>
        <begin position="1"/>
        <end position="19"/>
    </location>
</feature>
<comment type="caution">
    <text evidence="6">The sequence shown here is derived from an EMBL/GenBank/DDBJ whole genome shotgun (WGS) entry which is preliminary data.</text>
</comment>
<proteinExistence type="predicted"/>